<keyword evidence="6" id="KW-1185">Reference proteome</keyword>
<dbReference type="Gene3D" id="1.20.58.300">
    <property type="entry name" value="FlgN-like"/>
    <property type="match status" value="1"/>
</dbReference>
<proteinExistence type="inferred from homology"/>
<dbReference type="KEGG" id="axe:P40_16160"/>
<sequence length="149" mass="16218">MSLNTHLRRQHDHLVSLGHLLSEERGLLVQGSIDGPELGAVAQRKAALLETLDTFEGRRREALQRLGYDDTPQGDEQAAREAGCLPLWRAIQTRARAVAADNRVNGELIELRAANNLRLLNALREKAGTPLYGPDGQPGPRGGRLSSSA</sequence>
<evidence type="ECO:0000256" key="1">
    <source>
        <dbReference type="ARBA" id="ARBA00002397"/>
    </source>
</evidence>
<evidence type="ECO:0000313" key="5">
    <source>
        <dbReference type="EMBL" id="MCE7509942.1"/>
    </source>
</evidence>
<gene>
    <name evidence="5" type="ORF">LZG35_14995</name>
</gene>
<dbReference type="Proteomes" id="UP001107961">
    <property type="component" value="Unassembled WGS sequence"/>
</dbReference>
<dbReference type="SUPFAM" id="SSF140566">
    <property type="entry name" value="FlgN-like"/>
    <property type="match status" value="1"/>
</dbReference>
<comment type="function">
    <text evidence="1">Required for the efficient initiation of filament assembly.</text>
</comment>
<name>A0A9Q3ZHY1_9GAMM</name>
<keyword evidence="5" id="KW-0282">Flagellum</keyword>
<protein>
    <submittedName>
        <fullName evidence="5">Flagellar protein FlgN</fullName>
    </submittedName>
</protein>
<dbReference type="EMBL" id="JAJVKT010000019">
    <property type="protein sequence ID" value="MCE7509942.1"/>
    <property type="molecule type" value="Genomic_DNA"/>
</dbReference>
<dbReference type="InterPro" id="IPR036679">
    <property type="entry name" value="FlgN-like_sf"/>
</dbReference>
<reference evidence="5" key="1">
    <citation type="submission" date="2022-01" db="EMBL/GenBank/DDBJ databases">
        <authorList>
            <person name="Karlyshev A.V."/>
            <person name="Jaspars M."/>
        </authorList>
    </citation>
    <scope>NUCLEOTIDE SEQUENCE</scope>
    <source>
        <strain evidence="5">AGSA3-2</strain>
    </source>
</reference>
<dbReference type="GO" id="GO:0044780">
    <property type="term" value="P:bacterial-type flagellum assembly"/>
    <property type="evidence" value="ECO:0007669"/>
    <property type="project" value="InterPro"/>
</dbReference>
<evidence type="ECO:0000256" key="2">
    <source>
        <dbReference type="ARBA" id="ARBA00007703"/>
    </source>
</evidence>
<keyword evidence="5" id="KW-0966">Cell projection</keyword>
<feature type="region of interest" description="Disordered" evidence="4">
    <location>
        <begin position="127"/>
        <end position="149"/>
    </location>
</feature>
<comment type="caution">
    <text evidence="5">The sequence shown here is derived from an EMBL/GenBank/DDBJ whole genome shotgun (WGS) entry which is preliminary data.</text>
</comment>
<organism evidence="5 6">
    <name type="scientific">Alloalcanivorax xenomutans</name>
    <dbReference type="NCBI Taxonomy" id="1094342"/>
    <lineage>
        <taxon>Bacteria</taxon>
        <taxon>Pseudomonadati</taxon>
        <taxon>Pseudomonadota</taxon>
        <taxon>Gammaproteobacteria</taxon>
        <taxon>Oceanospirillales</taxon>
        <taxon>Alcanivoracaceae</taxon>
        <taxon>Alloalcanivorax</taxon>
    </lineage>
</organism>
<evidence type="ECO:0000256" key="4">
    <source>
        <dbReference type="SAM" id="MobiDB-lite"/>
    </source>
</evidence>
<accession>A0A9Q3ZHY1</accession>
<dbReference type="AlphaFoldDB" id="A0A9Q3ZHY1"/>
<evidence type="ECO:0000313" key="6">
    <source>
        <dbReference type="Proteomes" id="UP001107961"/>
    </source>
</evidence>
<dbReference type="InterPro" id="IPR007809">
    <property type="entry name" value="FlgN-like"/>
</dbReference>
<keyword evidence="3" id="KW-1005">Bacterial flagellum biogenesis</keyword>
<dbReference type="Pfam" id="PF05130">
    <property type="entry name" value="FlgN"/>
    <property type="match status" value="1"/>
</dbReference>
<dbReference type="RefSeq" id="WP_026948644.1">
    <property type="nucleotide sequence ID" value="NZ_CBDDTQ010000006.1"/>
</dbReference>
<comment type="similarity">
    <text evidence="2">Belongs to the FlgN family.</text>
</comment>
<keyword evidence="5" id="KW-0969">Cilium</keyword>
<evidence type="ECO:0000256" key="3">
    <source>
        <dbReference type="ARBA" id="ARBA00022795"/>
    </source>
</evidence>